<dbReference type="AlphaFoldDB" id="A0A1R0H818"/>
<name>A0A1R0H818_9FUNG</name>
<accession>A0A1R0H818</accession>
<gene>
    <name evidence="2" type="ORF">AYI68_g462</name>
</gene>
<evidence type="ECO:0000313" key="2">
    <source>
        <dbReference type="EMBL" id="OLY85352.1"/>
    </source>
</evidence>
<comment type="caution">
    <text evidence="2">The sequence shown here is derived from an EMBL/GenBank/DDBJ whole genome shotgun (WGS) entry which is preliminary data.</text>
</comment>
<dbReference type="OrthoDB" id="2396991at2759"/>
<proteinExistence type="predicted"/>
<dbReference type="EMBL" id="LSSL01000139">
    <property type="protein sequence ID" value="OLY85352.1"/>
    <property type="molecule type" value="Genomic_DNA"/>
</dbReference>
<organism evidence="2 3">
    <name type="scientific">Smittium mucronatum</name>
    <dbReference type="NCBI Taxonomy" id="133383"/>
    <lineage>
        <taxon>Eukaryota</taxon>
        <taxon>Fungi</taxon>
        <taxon>Fungi incertae sedis</taxon>
        <taxon>Zoopagomycota</taxon>
        <taxon>Kickxellomycotina</taxon>
        <taxon>Harpellomycetes</taxon>
        <taxon>Harpellales</taxon>
        <taxon>Legeriomycetaceae</taxon>
        <taxon>Smittium</taxon>
    </lineage>
</organism>
<protein>
    <submittedName>
        <fullName evidence="2">Replication-associated protein</fullName>
    </submittedName>
</protein>
<dbReference type="SUPFAM" id="SSF55464">
    <property type="entry name" value="Origin of replication-binding domain, RBD-like"/>
    <property type="match status" value="1"/>
</dbReference>
<dbReference type="Proteomes" id="UP000187455">
    <property type="component" value="Unassembled WGS sequence"/>
</dbReference>
<feature type="region of interest" description="Disordered" evidence="1">
    <location>
        <begin position="1"/>
        <end position="35"/>
    </location>
</feature>
<sequence>MPPKKSRKREVINDSSESGGKKPTRRSERINNSPKSLFDKKLDLYPINVGSTSRSSKRSLLINNSSELIPKIESFEGGYVKYETTIKQEFSNNHAYPQGLKHPVVKIESDSESESNIERGKNIKKEVVSNLDGRCNDIKKVGSNAVTSEMVRIEDTETAPILETKPVNCYQMAVTERGIESPEISVSQLPGPYSQGIPSNSVFNVRPLVHSRNKTVIKRDAIVINNKNLVLIYLDCPVAKETARQELLGKSVLRNKIDAYMIGRNLSENGNYQLDVYLKLKTRIISLSLSSLDIFGYHATVKKVKSEKPAVYQCIRGQDFLTDFSIGEIQVTERDFLKMVSQYKSIEEALSIAKYCSSICDQMFLNYQSALNKLNRAISLRRDTNNNPEYKFFPPPEIDGWDPKKKALLLVGSDRTGKTSYAKSLFDRPYVISYLFELRELDLNYHECIIFDIFEMNDLSKSAQLNLINVPSMRRIKIPYRYVTLPPSFPIIFVSPFVDFTKFDEVASRIYTINVVSDLRDKRGGNYPSEINLLPAPKEFFVPF</sequence>
<evidence type="ECO:0000313" key="3">
    <source>
        <dbReference type="Proteomes" id="UP000187455"/>
    </source>
</evidence>
<keyword evidence="3" id="KW-1185">Reference proteome</keyword>
<evidence type="ECO:0000256" key="1">
    <source>
        <dbReference type="SAM" id="MobiDB-lite"/>
    </source>
</evidence>
<dbReference type="Gene3D" id="3.40.1310.20">
    <property type="match status" value="1"/>
</dbReference>
<reference evidence="2 3" key="1">
    <citation type="journal article" date="2016" name="Mol. Biol. Evol.">
        <title>Genome-Wide Survey of Gut Fungi (Harpellales) Reveals the First Horizontally Transferred Ubiquitin Gene from a Mosquito Host.</title>
        <authorList>
            <person name="Wang Y."/>
            <person name="White M.M."/>
            <person name="Kvist S."/>
            <person name="Moncalvo J.M."/>
        </authorList>
    </citation>
    <scope>NUCLEOTIDE SEQUENCE [LARGE SCALE GENOMIC DNA]</scope>
    <source>
        <strain evidence="2 3">ALG-7-W6</strain>
    </source>
</reference>